<feature type="domain" description="C2H2-type" evidence="14">
    <location>
        <begin position="248"/>
        <end position="276"/>
    </location>
</feature>
<evidence type="ECO:0000313" key="16">
    <source>
        <dbReference type="EMBL" id="CAG6490066.1"/>
    </source>
</evidence>
<feature type="binding site" evidence="12">
    <location>
        <position position="54"/>
    </location>
    <ligand>
        <name>Zn(2+)</name>
        <dbReference type="ChEBI" id="CHEBI:29105"/>
    </ligand>
</feature>
<dbReference type="GO" id="GO:0001228">
    <property type="term" value="F:DNA-binding transcription activator activity, RNA polymerase II-specific"/>
    <property type="evidence" value="ECO:0007669"/>
    <property type="project" value="TreeGrafter"/>
</dbReference>
<dbReference type="Pfam" id="PF00096">
    <property type="entry name" value="zf-C2H2"/>
    <property type="match status" value="3"/>
</dbReference>
<dbReference type="EMBL" id="HBUE01114008">
    <property type="protein sequence ID" value="CAG6490066.1"/>
    <property type="molecule type" value="Transcribed_RNA"/>
</dbReference>
<dbReference type="InterPro" id="IPR012934">
    <property type="entry name" value="Znf_AD"/>
</dbReference>
<proteinExistence type="inferred from homology"/>
<feature type="binding site" evidence="12">
    <location>
        <position position="51"/>
    </location>
    <ligand>
        <name>Zn(2+)</name>
        <dbReference type="ChEBI" id="CHEBI:29105"/>
    </ligand>
</feature>
<organism evidence="16">
    <name type="scientific">Culex pipiens</name>
    <name type="common">House mosquito</name>
    <dbReference type="NCBI Taxonomy" id="7175"/>
    <lineage>
        <taxon>Eukaryota</taxon>
        <taxon>Metazoa</taxon>
        <taxon>Ecdysozoa</taxon>
        <taxon>Arthropoda</taxon>
        <taxon>Hexapoda</taxon>
        <taxon>Insecta</taxon>
        <taxon>Pterygota</taxon>
        <taxon>Neoptera</taxon>
        <taxon>Endopterygota</taxon>
        <taxon>Diptera</taxon>
        <taxon>Nematocera</taxon>
        <taxon>Culicoidea</taxon>
        <taxon>Culicidae</taxon>
        <taxon>Culicinae</taxon>
        <taxon>Culicini</taxon>
        <taxon>Culex</taxon>
        <taxon>Culex</taxon>
    </lineage>
</organism>
<evidence type="ECO:0000256" key="12">
    <source>
        <dbReference type="PROSITE-ProRule" id="PRU01263"/>
    </source>
</evidence>
<dbReference type="Gene3D" id="3.30.160.60">
    <property type="entry name" value="Classic Zinc Finger"/>
    <property type="match status" value="6"/>
</dbReference>
<evidence type="ECO:0000256" key="1">
    <source>
        <dbReference type="ARBA" id="ARBA00004123"/>
    </source>
</evidence>
<evidence type="ECO:0000256" key="4">
    <source>
        <dbReference type="ARBA" id="ARBA00022737"/>
    </source>
</evidence>
<evidence type="ECO:0000256" key="2">
    <source>
        <dbReference type="ARBA" id="ARBA00006991"/>
    </source>
</evidence>
<dbReference type="Pfam" id="PF07776">
    <property type="entry name" value="zf-AD"/>
    <property type="match status" value="1"/>
</dbReference>
<evidence type="ECO:0000256" key="5">
    <source>
        <dbReference type="ARBA" id="ARBA00022771"/>
    </source>
</evidence>
<keyword evidence="9" id="KW-0804">Transcription</keyword>
<keyword evidence="6 12" id="KW-0862">Zinc</keyword>
<evidence type="ECO:0000256" key="9">
    <source>
        <dbReference type="ARBA" id="ARBA00023163"/>
    </source>
</evidence>
<dbReference type="SMART" id="SM00355">
    <property type="entry name" value="ZnF_C2H2"/>
    <property type="match status" value="10"/>
</dbReference>
<name>A0A8D8CAV1_CULPI</name>
<keyword evidence="7" id="KW-0805">Transcription regulation</keyword>
<dbReference type="SUPFAM" id="SSF57716">
    <property type="entry name" value="Glucocorticoid receptor-like (DNA-binding domain)"/>
    <property type="match status" value="1"/>
</dbReference>
<feature type="domain" description="C2H2-type" evidence="14">
    <location>
        <begin position="440"/>
        <end position="467"/>
    </location>
</feature>
<feature type="domain" description="ZAD" evidence="15">
    <location>
        <begin position="3"/>
        <end position="78"/>
    </location>
</feature>
<comment type="subcellular location">
    <subcellularLocation>
        <location evidence="1">Nucleus</location>
    </subcellularLocation>
</comment>
<keyword evidence="8" id="KW-0238">DNA-binding</keyword>
<dbReference type="PANTHER" id="PTHR24393">
    <property type="entry name" value="ZINC FINGER PROTEIN"/>
    <property type="match status" value="1"/>
</dbReference>
<feature type="region of interest" description="Disordered" evidence="13">
    <location>
        <begin position="123"/>
        <end position="166"/>
    </location>
</feature>
<evidence type="ECO:0000256" key="10">
    <source>
        <dbReference type="ARBA" id="ARBA00023242"/>
    </source>
</evidence>
<dbReference type="PROSITE" id="PS00028">
    <property type="entry name" value="ZINC_FINGER_C2H2_1"/>
    <property type="match status" value="6"/>
</dbReference>
<feature type="domain" description="C2H2-type" evidence="14">
    <location>
        <begin position="335"/>
        <end position="362"/>
    </location>
</feature>
<keyword evidence="5 11" id="KW-0863">Zinc-finger</keyword>
<feature type="binding site" evidence="12">
    <location>
        <position position="8"/>
    </location>
    <ligand>
        <name>Zn(2+)</name>
        <dbReference type="ChEBI" id="CHEBI:29105"/>
    </ligand>
</feature>
<dbReference type="SMART" id="SM00868">
    <property type="entry name" value="zf-AD"/>
    <property type="match status" value="1"/>
</dbReference>
<feature type="domain" description="C2H2-type" evidence="14">
    <location>
        <begin position="468"/>
        <end position="496"/>
    </location>
</feature>
<evidence type="ECO:0000256" key="8">
    <source>
        <dbReference type="ARBA" id="ARBA00023125"/>
    </source>
</evidence>
<evidence type="ECO:0000259" key="15">
    <source>
        <dbReference type="PROSITE" id="PS51915"/>
    </source>
</evidence>
<evidence type="ECO:0000259" key="14">
    <source>
        <dbReference type="PROSITE" id="PS50157"/>
    </source>
</evidence>
<dbReference type="PROSITE" id="PS50157">
    <property type="entry name" value="ZINC_FINGER_C2H2_2"/>
    <property type="match status" value="7"/>
</dbReference>
<dbReference type="PROSITE" id="PS51915">
    <property type="entry name" value="ZAD"/>
    <property type="match status" value="1"/>
</dbReference>
<feature type="binding site" evidence="12">
    <location>
        <position position="5"/>
    </location>
    <ligand>
        <name>Zn(2+)</name>
        <dbReference type="ChEBI" id="CHEBI:29105"/>
    </ligand>
</feature>
<keyword evidence="10" id="KW-0539">Nucleus</keyword>
<dbReference type="InterPro" id="IPR013087">
    <property type="entry name" value="Znf_C2H2_type"/>
</dbReference>
<sequence>MDGICRCCSAENVPMRSIFHGFDEHHPLLAVITDVLRLDIMEHDGLPEQVCESCSSILLTMHASIEGFRAHDASLRVRFRVPGMTMAMAEVEMIDIKPTIVMKEEKEEDIFADDKLIARRSIKSERRASEDDDPDWSMQDDNASHNSDENEAEESEPAKQPSNPDKDMEIIMARRKRKRDPNTPKQKDYKCYICPVPSESLTPQVLLEHLSSHLNEMPFTCTECVMETVVLKNVRSLNVHKKMHAQPFKCEYCDRRYSGPNARDCHVRTFHMGESAPCPSKCDECGKICNSIVALKNHKRDHKTNLRCHLCGKVFHRYSQLRYHVVRVHEKGDKYECKQCGSVVHSLESYNSHLKMHNNEKTYECNLCPMKFYTAGNLGLHKRIHAKNPNYKAKKDWTSHYTVAEDPEKGKIYTCNTCQNSFNSGINGIINHVKLHFKEIQCDQCDMKFIGKTKLKIHYVMHTRERNFMCPYCDKDFMYKPHMRYHMKTKHAEEFRADGGVAGPSNSSKKIK</sequence>
<dbReference type="GO" id="GO:0005634">
    <property type="term" value="C:nucleus"/>
    <property type="evidence" value="ECO:0007669"/>
    <property type="project" value="InterPro"/>
</dbReference>
<dbReference type="GO" id="GO:0000978">
    <property type="term" value="F:RNA polymerase II cis-regulatory region sequence-specific DNA binding"/>
    <property type="evidence" value="ECO:0007669"/>
    <property type="project" value="TreeGrafter"/>
</dbReference>
<dbReference type="GO" id="GO:0008270">
    <property type="term" value="F:zinc ion binding"/>
    <property type="evidence" value="ECO:0007669"/>
    <property type="project" value="UniProtKB-UniRule"/>
</dbReference>
<feature type="domain" description="C2H2-type" evidence="14">
    <location>
        <begin position="280"/>
        <end position="302"/>
    </location>
</feature>
<dbReference type="PANTHER" id="PTHR24393:SF15">
    <property type="entry name" value="IP01243P-RELATED"/>
    <property type="match status" value="1"/>
</dbReference>
<evidence type="ECO:0000256" key="13">
    <source>
        <dbReference type="SAM" id="MobiDB-lite"/>
    </source>
</evidence>
<evidence type="ECO:0000256" key="6">
    <source>
        <dbReference type="ARBA" id="ARBA00022833"/>
    </source>
</evidence>
<dbReference type="AlphaFoldDB" id="A0A8D8CAV1"/>
<keyword evidence="3 12" id="KW-0479">Metal-binding</keyword>
<dbReference type="InterPro" id="IPR036236">
    <property type="entry name" value="Znf_C2H2_sf"/>
</dbReference>
<protein>
    <submittedName>
        <fullName evidence="16">Zinc finger protein 329</fullName>
    </submittedName>
</protein>
<accession>A0A8D8CAV1</accession>
<feature type="domain" description="C2H2-type" evidence="14">
    <location>
        <begin position="363"/>
        <end position="390"/>
    </location>
</feature>
<evidence type="ECO:0000256" key="11">
    <source>
        <dbReference type="PROSITE-ProRule" id="PRU00042"/>
    </source>
</evidence>
<evidence type="ECO:0000256" key="7">
    <source>
        <dbReference type="ARBA" id="ARBA00023015"/>
    </source>
</evidence>
<evidence type="ECO:0000256" key="3">
    <source>
        <dbReference type="ARBA" id="ARBA00022723"/>
    </source>
</evidence>
<keyword evidence="4" id="KW-0677">Repeat</keyword>
<feature type="domain" description="C2H2-type" evidence="14">
    <location>
        <begin position="306"/>
        <end position="334"/>
    </location>
</feature>
<comment type="similarity">
    <text evidence="2">Belongs to the krueppel C2H2-type zinc-finger protein family.</text>
</comment>
<reference evidence="16" key="1">
    <citation type="submission" date="2021-05" db="EMBL/GenBank/DDBJ databases">
        <authorList>
            <person name="Alioto T."/>
            <person name="Alioto T."/>
            <person name="Gomez Garrido J."/>
        </authorList>
    </citation>
    <scope>NUCLEOTIDE SEQUENCE</scope>
</reference>
<dbReference type="SUPFAM" id="SSF57667">
    <property type="entry name" value="beta-beta-alpha zinc fingers"/>
    <property type="match status" value="5"/>
</dbReference>